<dbReference type="EMBL" id="HACA01010824">
    <property type="protein sequence ID" value="CDW28185.1"/>
    <property type="molecule type" value="Transcribed_RNA"/>
</dbReference>
<proteinExistence type="predicted"/>
<evidence type="ECO:0000256" key="1">
    <source>
        <dbReference type="SAM" id="Phobius"/>
    </source>
</evidence>
<feature type="non-terminal residue" evidence="2">
    <location>
        <position position="1"/>
    </location>
</feature>
<evidence type="ECO:0000313" key="2">
    <source>
        <dbReference type="EMBL" id="CDW28185.1"/>
    </source>
</evidence>
<organism evidence="2">
    <name type="scientific">Lepeophtheirus salmonis</name>
    <name type="common">Salmon louse</name>
    <name type="synonym">Caligus salmonis</name>
    <dbReference type="NCBI Taxonomy" id="72036"/>
    <lineage>
        <taxon>Eukaryota</taxon>
        <taxon>Metazoa</taxon>
        <taxon>Ecdysozoa</taxon>
        <taxon>Arthropoda</taxon>
        <taxon>Crustacea</taxon>
        <taxon>Multicrustacea</taxon>
        <taxon>Hexanauplia</taxon>
        <taxon>Copepoda</taxon>
        <taxon>Siphonostomatoida</taxon>
        <taxon>Caligidae</taxon>
        <taxon>Lepeophtheirus</taxon>
    </lineage>
</organism>
<accession>A0A0K2TQU1</accession>
<keyword evidence="1" id="KW-0812">Transmembrane</keyword>
<dbReference type="AlphaFoldDB" id="A0A0K2TQU1"/>
<sequence length="49" mass="5854">CTKINIRIIIINKICLYFISITLDILNKLHIYMFKSMEHTQVFTRSYGC</sequence>
<protein>
    <submittedName>
        <fullName evidence="2">Uncharacterized protein</fullName>
    </submittedName>
</protein>
<keyword evidence="1" id="KW-0472">Membrane</keyword>
<reference evidence="2" key="1">
    <citation type="submission" date="2014-05" db="EMBL/GenBank/DDBJ databases">
        <authorList>
            <person name="Chronopoulou M."/>
        </authorList>
    </citation>
    <scope>NUCLEOTIDE SEQUENCE</scope>
    <source>
        <tissue evidence="2">Whole organism</tissue>
    </source>
</reference>
<feature type="transmembrane region" description="Helical" evidence="1">
    <location>
        <begin position="6"/>
        <end position="26"/>
    </location>
</feature>
<keyword evidence="1" id="KW-1133">Transmembrane helix</keyword>
<name>A0A0K2TQU1_LEPSM</name>